<organism evidence="2 3">
    <name type="scientific">Haloplanus aerogenes</name>
    <dbReference type="NCBI Taxonomy" id="660522"/>
    <lineage>
        <taxon>Archaea</taxon>
        <taxon>Methanobacteriati</taxon>
        <taxon>Methanobacteriota</taxon>
        <taxon>Stenosarchaea group</taxon>
        <taxon>Halobacteria</taxon>
        <taxon>Halobacteriales</taxon>
        <taxon>Haloferacaceae</taxon>
        <taxon>Haloplanus</taxon>
    </lineage>
</organism>
<keyword evidence="1" id="KW-1133">Transmembrane helix</keyword>
<keyword evidence="1" id="KW-0472">Membrane</keyword>
<gene>
    <name evidence="2" type="ORF">ATH50_3619</name>
</gene>
<dbReference type="AlphaFoldDB" id="A0A3M0CMT0"/>
<evidence type="ECO:0000256" key="1">
    <source>
        <dbReference type="SAM" id="Phobius"/>
    </source>
</evidence>
<comment type="caution">
    <text evidence="2">The sequence shown here is derived from an EMBL/GenBank/DDBJ whole genome shotgun (WGS) entry which is preliminary data.</text>
</comment>
<accession>A0A3M0CMT0</accession>
<proteinExistence type="predicted"/>
<protein>
    <submittedName>
        <fullName evidence="2">Uncharacterized protein</fullName>
    </submittedName>
</protein>
<evidence type="ECO:0000313" key="2">
    <source>
        <dbReference type="EMBL" id="RMB08289.1"/>
    </source>
</evidence>
<reference evidence="2 3" key="1">
    <citation type="journal article" date="2015" name="Stand. Genomic Sci.">
        <title>Genomic Encyclopedia of Bacterial and Archaeal Type Strains, Phase III: the genomes of soil and plant-associated and newly described type strains.</title>
        <authorList>
            <person name="Whitman W.B."/>
            <person name="Woyke T."/>
            <person name="Klenk H.P."/>
            <person name="Zhou Y."/>
            <person name="Lilburn T.G."/>
            <person name="Beck B.J."/>
            <person name="De Vos P."/>
            <person name="Vandamme P."/>
            <person name="Eisen J.A."/>
            <person name="Garrity G."/>
            <person name="Hugenholtz P."/>
            <person name="Kyrpides N.C."/>
        </authorList>
    </citation>
    <scope>NUCLEOTIDE SEQUENCE [LARGE SCALE GENOMIC DNA]</scope>
    <source>
        <strain evidence="2 3">CGMCC 1.10124</strain>
    </source>
</reference>
<keyword evidence="1" id="KW-0812">Transmembrane</keyword>
<evidence type="ECO:0000313" key="3">
    <source>
        <dbReference type="Proteomes" id="UP000277326"/>
    </source>
</evidence>
<dbReference type="Proteomes" id="UP000277326">
    <property type="component" value="Unassembled WGS sequence"/>
</dbReference>
<dbReference type="EMBL" id="REFS01000011">
    <property type="protein sequence ID" value="RMB08289.1"/>
    <property type="molecule type" value="Genomic_DNA"/>
</dbReference>
<sequence>MFNLVFAKLFAIAALVSRLHPSATQGMLIWNSLLMIVFSFLSTMSWMLAGWKTETDD</sequence>
<feature type="transmembrane region" description="Helical" evidence="1">
    <location>
        <begin position="29"/>
        <end position="51"/>
    </location>
</feature>
<name>A0A3M0CMT0_9EURY</name>